<proteinExistence type="predicted"/>
<keyword evidence="2" id="KW-1185">Reference proteome</keyword>
<dbReference type="AlphaFoldDB" id="A0A976FRQ0"/>
<accession>A0A976FRQ0</accession>
<dbReference type="Proteomes" id="UP000294530">
    <property type="component" value="Unassembled WGS sequence"/>
</dbReference>
<comment type="caution">
    <text evidence="1">The sequence shown here is derived from an EMBL/GenBank/DDBJ whole genome shotgun (WGS) entry which is preliminary data.</text>
</comment>
<name>A0A976FRQ0_BRELC</name>
<dbReference type="OrthoDB" id="90621at2759"/>
<sequence>MMARHFHEKSNAPSAKAAKVTVPCENCNKLFTTRGISRHQKTCISKVVGNHKKAEKTYRFCILNEEIYEEFLSFLGNQTLTKLQMATGDHYQQCEPELAEYCCQCENDNPIAKRNLCRQCLLSKGYSEIVHPKTARRQYGFTGEHLQHCTGIVYAASFWVKNGLAQRQIAKLDNRRKQTQRTRIAYEQVGQEFATFMKKTKLINRDEDDLNECRERYFTLKAKVKEHGLPFQPTAFSCKIYINDGIGSFEEVIQSVADTIS</sequence>
<evidence type="ECO:0000313" key="2">
    <source>
        <dbReference type="Proteomes" id="UP000294530"/>
    </source>
</evidence>
<organism evidence="1 2">
    <name type="scientific">Bremia lactucae</name>
    <name type="common">Lettuce downy mildew</name>
    <dbReference type="NCBI Taxonomy" id="4779"/>
    <lineage>
        <taxon>Eukaryota</taxon>
        <taxon>Sar</taxon>
        <taxon>Stramenopiles</taxon>
        <taxon>Oomycota</taxon>
        <taxon>Peronosporomycetes</taxon>
        <taxon>Peronosporales</taxon>
        <taxon>Peronosporaceae</taxon>
        <taxon>Bremia</taxon>
    </lineage>
</organism>
<dbReference type="KEGG" id="blac:94350606"/>
<dbReference type="GeneID" id="94350606"/>
<gene>
    <name evidence="1" type="ORF">CCR75_006870</name>
</gene>
<evidence type="ECO:0000313" key="1">
    <source>
        <dbReference type="EMBL" id="TDH71757.1"/>
    </source>
</evidence>
<protein>
    <submittedName>
        <fullName evidence="1">Uncharacterized protein</fullName>
    </submittedName>
</protein>
<reference evidence="1 2" key="1">
    <citation type="journal article" date="2021" name="Genome Biol.">
        <title>AFLAP: assembly-free linkage analysis pipeline using k-mers from genome sequencing data.</title>
        <authorList>
            <person name="Fletcher K."/>
            <person name="Zhang L."/>
            <person name="Gil J."/>
            <person name="Han R."/>
            <person name="Cavanaugh K."/>
            <person name="Michelmore R."/>
        </authorList>
    </citation>
    <scope>NUCLEOTIDE SEQUENCE [LARGE SCALE GENOMIC DNA]</scope>
    <source>
        <strain evidence="1 2">SF5</strain>
    </source>
</reference>
<dbReference type="RefSeq" id="XP_067821256.1">
    <property type="nucleotide sequence ID" value="XM_067964935.1"/>
</dbReference>
<dbReference type="EMBL" id="SHOA02000002">
    <property type="protein sequence ID" value="TDH71757.1"/>
    <property type="molecule type" value="Genomic_DNA"/>
</dbReference>